<protein>
    <submittedName>
        <fullName evidence="2">Uncharacterized protein</fullName>
    </submittedName>
</protein>
<feature type="compositionally biased region" description="Polar residues" evidence="1">
    <location>
        <begin position="26"/>
        <end position="37"/>
    </location>
</feature>
<sequence length="153" mass="17074">MSAESTIKMRHDSDVSKSAKRKEVVQTPSKFKASVSNTEKRRKVVHAASVSKHKNVDADTSGSEPKNDAAEEPSKSVLVKSQILDCGMYVAAFSEYLSLGEGISDEEFNVELLRTRYGTLLWDYINQKIKLEAVSNDEAPVRPMMDFDQVEKS</sequence>
<organism evidence="2 3">
    <name type="scientific">Anisodus acutangulus</name>
    <dbReference type="NCBI Taxonomy" id="402998"/>
    <lineage>
        <taxon>Eukaryota</taxon>
        <taxon>Viridiplantae</taxon>
        <taxon>Streptophyta</taxon>
        <taxon>Embryophyta</taxon>
        <taxon>Tracheophyta</taxon>
        <taxon>Spermatophyta</taxon>
        <taxon>Magnoliopsida</taxon>
        <taxon>eudicotyledons</taxon>
        <taxon>Gunneridae</taxon>
        <taxon>Pentapetalae</taxon>
        <taxon>asterids</taxon>
        <taxon>lamiids</taxon>
        <taxon>Solanales</taxon>
        <taxon>Solanaceae</taxon>
        <taxon>Solanoideae</taxon>
        <taxon>Hyoscyameae</taxon>
        <taxon>Anisodus</taxon>
    </lineage>
</organism>
<evidence type="ECO:0000313" key="3">
    <source>
        <dbReference type="Proteomes" id="UP001152561"/>
    </source>
</evidence>
<dbReference type="AlphaFoldDB" id="A0A9Q1MSB8"/>
<name>A0A9Q1MSB8_9SOLA</name>
<feature type="compositionally biased region" description="Basic and acidic residues" evidence="1">
    <location>
        <begin position="65"/>
        <end position="74"/>
    </location>
</feature>
<feature type="region of interest" description="Disordered" evidence="1">
    <location>
        <begin position="1"/>
        <end position="75"/>
    </location>
</feature>
<dbReference type="PANTHER" id="PTHR33022:SF26">
    <property type="entry name" value="UBIQUITIN-LIKE PROTEASE FAMILY PROFILE DOMAIN-CONTAINING PROTEIN"/>
    <property type="match status" value="1"/>
</dbReference>
<proteinExistence type="predicted"/>
<dbReference type="EMBL" id="JAJAGQ010000003">
    <property type="protein sequence ID" value="KAJ8567124.1"/>
    <property type="molecule type" value="Genomic_DNA"/>
</dbReference>
<accession>A0A9Q1MSB8</accession>
<gene>
    <name evidence="2" type="ORF">K7X08_019332</name>
</gene>
<evidence type="ECO:0000256" key="1">
    <source>
        <dbReference type="SAM" id="MobiDB-lite"/>
    </source>
</evidence>
<keyword evidence="3" id="KW-1185">Reference proteome</keyword>
<feature type="compositionally biased region" description="Basic and acidic residues" evidence="1">
    <location>
        <begin position="7"/>
        <end position="24"/>
    </location>
</feature>
<evidence type="ECO:0000313" key="2">
    <source>
        <dbReference type="EMBL" id="KAJ8567124.1"/>
    </source>
</evidence>
<reference evidence="3" key="1">
    <citation type="journal article" date="2023" name="Proc. Natl. Acad. Sci. U.S.A.">
        <title>Genomic and structural basis for evolution of tropane alkaloid biosynthesis.</title>
        <authorList>
            <person name="Wanga Y.-J."/>
            <person name="Taina T."/>
            <person name="Yua J.-Y."/>
            <person name="Lia J."/>
            <person name="Xua B."/>
            <person name="Chenc J."/>
            <person name="D'Auriad J.C."/>
            <person name="Huanga J.-P."/>
            <person name="Huanga S.-X."/>
        </authorList>
    </citation>
    <scope>NUCLEOTIDE SEQUENCE [LARGE SCALE GENOMIC DNA]</scope>
    <source>
        <strain evidence="3">cv. KIB-2019</strain>
    </source>
</reference>
<dbReference type="OrthoDB" id="1303382at2759"/>
<dbReference type="Proteomes" id="UP001152561">
    <property type="component" value="Unassembled WGS sequence"/>
</dbReference>
<comment type="caution">
    <text evidence="2">The sequence shown here is derived from an EMBL/GenBank/DDBJ whole genome shotgun (WGS) entry which is preliminary data.</text>
</comment>
<dbReference type="PANTHER" id="PTHR33022">
    <property type="entry name" value="DUF1985 DOMAIN-CONTAINING PROTEIN"/>
    <property type="match status" value="1"/>
</dbReference>